<feature type="transmembrane region" description="Helical" evidence="1">
    <location>
        <begin position="65"/>
        <end position="83"/>
    </location>
</feature>
<evidence type="ECO:0000256" key="1">
    <source>
        <dbReference type="SAM" id="Phobius"/>
    </source>
</evidence>
<feature type="transmembrane region" description="Helical" evidence="1">
    <location>
        <begin position="194"/>
        <end position="211"/>
    </location>
</feature>
<dbReference type="RefSeq" id="WP_137424263.1">
    <property type="nucleotide sequence ID" value="NZ_CP040098.1"/>
</dbReference>
<dbReference type="Proteomes" id="UP000298602">
    <property type="component" value="Chromosome"/>
</dbReference>
<sequence>MLTTGVHAWLYAAIGLYGIAWGLAVFHRRRPAAGALAIGFILQSLYLIGRGWLGGVFVVHPIVEGPFLLPWCLALIAMVRSFAFPKAPMGGLLGLVTAFSLFCLFYSKGIIPPSPKRESVWAALFFLSESMAHALFYAAAWMAVLSLAGKGHPHAYYTWLVWGFSLYTVAQMTGALWCFIGWGNTFSWNSRHLSSAAIWTFFAATLHLQFVPKWKPKSALLAVAGGLLVLYISYGNYPHEVRHLRVGG</sequence>
<feature type="transmembrane region" description="Helical" evidence="1">
    <location>
        <begin position="156"/>
        <end position="182"/>
    </location>
</feature>
<dbReference type="OrthoDB" id="5386575at2"/>
<reference evidence="2 3" key="1">
    <citation type="submission" date="2019-05" db="EMBL/GenBank/DDBJ databases">
        <title>The Complete Genome Sequence of the n-alkane-degrading Desulfoglaeba alkanexedens ALDC reveals multiple alkylsuccinate synthase gene clusters.</title>
        <authorList>
            <person name="Callaghan A.V."/>
            <person name="Davidova I.A."/>
            <person name="Duncan K.E."/>
            <person name="Morris B."/>
            <person name="McInerney M.J."/>
        </authorList>
    </citation>
    <scope>NUCLEOTIDE SEQUENCE [LARGE SCALE GENOMIC DNA]</scope>
    <source>
        <strain evidence="2 3">ALDC</strain>
    </source>
</reference>
<protein>
    <recommendedName>
        <fullName evidence="4">Cytochrome c assembly protein domain-containing protein</fullName>
    </recommendedName>
</protein>
<feature type="transmembrane region" description="Helical" evidence="1">
    <location>
        <begin position="33"/>
        <end position="53"/>
    </location>
</feature>
<feature type="transmembrane region" description="Helical" evidence="1">
    <location>
        <begin position="119"/>
        <end position="144"/>
    </location>
</feature>
<keyword evidence="1" id="KW-0812">Transmembrane</keyword>
<dbReference type="AlphaFoldDB" id="A0A4P8L322"/>
<gene>
    <name evidence="2" type="ORF">FDQ92_08800</name>
</gene>
<feature type="transmembrane region" description="Helical" evidence="1">
    <location>
        <begin position="6"/>
        <end position="26"/>
    </location>
</feature>
<keyword evidence="3" id="KW-1185">Reference proteome</keyword>
<dbReference type="KEGG" id="dax:FDQ92_08800"/>
<name>A0A4P8L322_9BACT</name>
<organism evidence="2 3">
    <name type="scientific">Desulfoglaeba alkanexedens ALDC</name>
    <dbReference type="NCBI Taxonomy" id="980445"/>
    <lineage>
        <taxon>Bacteria</taxon>
        <taxon>Pseudomonadati</taxon>
        <taxon>Thermodesulfobacteriota</taxon>
        <taxon>Syntrophobacteria</taxon>
        <taxon>Syntrophobacterales</taxon>
        <taxon>Syntrophobacteraceae</taxon>
        <taxon>Desulfoglaeba</taxon>
    </lineage>
</organism>
<evidence type="ECO:0000313" key="2">
    <source>
        <dbReference type="EMBL" id="QCQ22248.1"/>
    </source>
</evidence>
<feature type="transmembrane region" description="Helical" evidence="1">
    <location>
        <begin position="90"/>
        <end position="107"/>
    </location>
</feature>
<keyword evidence="1" id="KW-1133">Transmembrane helix</keyword>
<keyword evidence="1" id="KW-0472">Membrane</keyword>
<accession>A0A4P8L322</accession>
<proteinExistence type="predicted"/>
<evidence type="ECO:0008006" key="4">
    <source>
        <dbReference type="Google" id="ProtNLM"/>
    </source>
</evidence>
<evidence type="ECO:0000313" key="3">
    <source>
        <dbReference type="Proteomes" id="UP000298602"/>
    </source>
</evidence>
<dbReference type="EMBL" id="CP040098">
    <property type="protein sequence ID" value="QCQ22248.1"/>
    <property type="molecule type" value="Genomic_DNA"/>
</dbReference>
<reference evidence="2 3" key="2">
    <citation type="submission" date="2019-05" db="EMBL/GenBank/DDBJ databases">
        <authorList>
            <person name="Suflita J.M."/>
            <person name="Marks C.R."/>
        </authorList>
    </citation>
    <scope>NUCLEOTIDE SEQUENCE [LARGE SCALE GENOMIC DNA]</scope>
    <source>
        <strain evidence="2 3">ALDC</strain>
    </source>
</reference>
<feature type="transmembrane region" description="Helical" evidence="1">
    <location>
        <begin position="218"/>
        <end position="237"/>
    </location>
</feature>